<dbReference type="Pfam" id="PF21010">
    <property type="entry name" value="HA2_C"/>
    <property type="match status" value="1"/>
</dbReference>
<evidence type="ECO:0000256" key="3">
    <source>
        <dbReference type="ARBA" id="ARBA00022806"/>
    </source>
</evidence>
<feature type="region of interest" description="Disordered" evidence="5">
    <location>
        <begin position="120"/>
        <end position="188"/>
    </location>
</feature>
<dbReference type="InterPro" id="IPR001650">
    <property type="entry name" value="Helicase_C-like"/>
</dbReference>
<dbReference type="Proteomes" id="UP001159363">
    <property type="component" value="Chromosome 13"/>
</dbReference>
<keyword evidence="3" id="KW-0347">Helicase</keyword>
<evidence type="ECO:0000256" key="2">
    <source>
        <dbReference type="ARBA" id="ARBA00022801"/>
    </source>
</evidence>
<dbReference type="Pfam" id="PF00271">
    <property type="entry name" value="Helicase_C"/>
    <property type="match status" value="1"/>
</dbReference>
<dbReference type="SMART" id="SM00490">
    <property type="entry name" value="HELICc"/>
    <property type="match status" value="1"/>
</dbReference>
<evidence type="ECO:0000256" key="4">
    <source>
        <dbReference type="ARBA" id="ARBA00022840"/>
    </source>
</evidence>
<evidence type="ECO:0000259" key="6">
    <source>
        <dbReference type="PROSITE" id="PS51194"/>
    </source>
</evidence>
<keyword evidence="8" id="KW-1185">Reference proteome</keyword>
<dbReference type="SMART" id="SM00847">
    <property type="entry name" value="HA2"/>
    <property type="match status" value="1"/>
</dbReference>
<evidence type="ECO:0000256" key="1">
    <source>
        <dbReference type="ARBA" id="ARBA00022741"/>
    </source>
</evidence>
<dbReference type="InterPro" id="IPR048333">
    <property type="entry name" value="HA2_WH"/>
</dbReference>
<comment type="caution">
    <text evidence="7">The sequence shown here is derived from an EMBL/GenBank/DDBJ whole genome shotgun (WGS) entry which is preliminary data.</text>
</comment>
<dbReference type="InterPro" id="IPR027417">
    <property type="entry name" value="P-loop_NTPase"/>
</dbReference>
<dbReference type="PANTHER" id="PTHR18934">
    <property type="entry name" value="ATP-DEPENDENT RNA HELICASE"/>
    <property type="match status" value="1"/>
</dbReference>
<reference evidence="7 8" key="1">
    <citation type="submission" date="2023-02" db="EMBL/GenBank/DDBJ databases">
        <title>LHISI_Scaffold_Assembly.</title>
        <authorList>
            <person name="Stuart O.P."/>
            <person name="Cleave R."/>
            <person name="Magrath M.J.L."/>
            <person name="Mikheyev A.S."/>
        </authorList>
    </citation>
    <scope>NUCLEOTIDE SEQUENCE [LARGE SCALE GENOMIC DNA]</scope>
    <source>
        <strain evidence="7">Daus_M_001</strain>
        <tissue evidence="7">Leg muscle</tissue>
    </source>
</reference>
<gene>
    <name evidence="7" type="ORF">PR048_030734</name>
</gene>
<dbReference type="SUPFAM" id="SSF52540">
    <property type="entry name" value="P-loop containing nucleoside triphosphate hydrolases"/>
    <property type="match status" value="1"/>
</dbReference>
<evidence type="ECO:0000313" key="8">
    <source>
        <dbReference type="Proteomes" id="UP001159363"/>
    </source>
</evidence>
<accession>A0ABQ9G9R3</accession>
<dbReference type="Gene3D" id="3.40.50.300">
    <property type="entry name" value="P-loop containing nucleotide triphosphate hydrolases"/>
    <property type="match status" value="2"/>
</dbReference>
<evidence type="ECO:0000256" key="5">
    <source>
        <dbReference type="SAM" id="MobiDB-lite"/>
    </source>
</evidence>
<dbReference type="InterPro" id="IPR007502">
    <property type="entry name" value="Helicase-assoc_dom"/>
</dbReference>
<keyword evidence="2" id="KW-0378">Hydrolase</keyword>
<keyword evidence="1" id="KW-0547">Nucleotide-binding</keyword>
<dbReference type="EMBL" id="JARBHB010000014">
    <property type="protein sequence ID" value="KAJ8869164.1"/>
    <property type="molecule type" value="Genomic_DNA"/>
</dbReference>
<evidence type="ECO:0000313" key="7">
    <source>
        <dbReference type="EMBL" id="KAJ8869164.1"/>
    </source>
</evidence>
<dbReference type="Gene3D" id="1.20.120.1080">
    <property type="match status" value="1"/>
</dbReference>
<dbReference type="CDD" id="cd18791">
    <property type="entry name" value="SF2_C_RHA"/>
    <property type="match status" value="1"/>
</dbReference>
<sequence>MGLLSRISLLRAKRGDPLKLVIMSATLRLEDFTGNRKLFKKPPPVVKVWKLSECLQVEGRQFPVTVHFSKRTDPDYVTAAFKKACRIHTQLPEGGILVFLTGQQEVKSIVRKLRKSFPLHRSEGDKTHTMEDREDEEAGPRHRRKRARRGKQHQKTLPEVKLDSYPTAPRGPEDKEEQADGWGSGESVLGEDDLDDVGDWLGPIATRQAIWALPLYSLLPSAKQAEVFKPPPSGCRLCVVATNVAETSLTIPNIKYVVDSGRVKAKLYDKLTGVSMFAVKWTSKASADQRAGRAGRVGPGHCYRLFSSAVFNDEFEAFEVPEIQRKPVDDLMLQMKAMNIHKVINFPFPSPVDPVQLMAAERRLMLLGALQKEELKGKVGEFSSRLTPLGQAMASFPVAPRFAKMLALSHQHGLLPYMVCAVAAMSVQELLMIGDKETAQGRRRWAGAGNSFLLGDVMVLMGAVGAAEYANSQGKLAEFCSRHRLRPKAVTEVRKLRQQLSTEVSRSVPGGLDLVVDPAMPPPSDTQALLLRQIMLSGLVDQVARRVPPSEVKEDQDKLKWKRAYRYHKLSCTLQPEYHTYSCIICPFFPK</sequence>
<dbReference type="PROSITE" id="PS51194">
    <property type="entry name" value="HELICASE_CTER"/>
    <property type="match status" value="1"/>
</dbReference>
<protein>
    <recommendedName>
        <fullName evidence="6">Helicase C-terminal domain-containing protein</fullName>
    </recommendedName>
</protein>
<organism evidence="7 8">
    <name type="scientific">Dryococelus australis</name>
    <dbReference type="NCBI Taxonomy" id="614101"/>
    <lineage>
        <taxon>Eukaryota</taxon>
        <taxon>Metazoa</taxon>
        <taxon>Ecdysozoa</taxon>
        <taxon>Arthropoda</taxon>
        <taxon>Hexapoda</taxon>
        <taxon>Insecta</taxon>
        <taxon>Pterygota</taxon>
        <taxon>Neoptera</taxon>
        <taxon>Polyneoptera</taxon>
        <taxon>Phasmatodea</taxon>
        <taxon>Verophasmatodea</taxon>
        <taxon>Anareolatae</taxon>
        <taxon>Phasmatidae</taxon>
        <taxon>Eurycanthinae</taxon>
        <taxon>Dryococelus</taxon>
    </lineage>
</organism>
<dbReference type="PANTHER" id="PTHR18934:SF99">
    <property type="entry name" value="ATP-DEPENDENT RNA HELICASE DHX37-RELATED"/>
    <property type="match status" value="1"/>
</dbReference>
<keyword evidence="4" id="KW-0067">ATP-binding</keyword>
<feature type="domain" description="Helicase C-terminal" evidence="6">
    <location>
        <begin position="152"/>
        <end position="339"/>
    </location>
</feature>
<feature type="compositionally biased region" description="Basic residues" evidence="5">
    <location>
        <begin position="141"/>
        <end position="154"/>
    </location>
</feature>
<dbReference type="Pfam" id="PF04408">
    <property type="entry name" value="WHD_HA2"/>
    <property type="match status" value="1"/>
</dbReference>
<name>A0ABQ9G9R3_9NEOP</name>
<feature type="compositionally biased region" description="Basic and acidic residues" evidence="5">
    <location>
        <begin position="120"/>
        <end position="131"/>
    </location>
</feature>
<proteinExistence type="predicted"/>